<proteinExistence type="predicted"/>
<name>A0A4R3KVS3_9SPHI</name>
<keyword evidence="2" id="KW-1185">Reference proteome</keyword>
<organism evidence="1 2">
    <name type="scientific">Anseongella ginsenosidimutans</name>
    <dbReference type="NCBI Taxonomy" id="496056"/>
    <lineage>
        <taxon>Bacteria</taxon>
        <taxon>Pseudomonadati</taxon>
        <taxon>Bacteroidota</taxon>
        <taxon>Sphingobacteriia</taxon>
        <taxon>Sphingobacteriales</taxon>
        <taxon>Sphingobacteriaceae</taxon>
        <taxon>Anseongella</taxon>
    </lineage>
</organism>
<accession>A0A4R3KVS3</accession>
<evidence type="ECO:0008006" key="3">
    <source>
        <dbReference type="Google" id="ProtNLM"/>
    </source>
</evidence>
<dbReference type="RefSeq" id="WP_132127304.1">
    <property type="nucleotide sequence ID" value="NZ_SMAD01000001.1"/>
</dbReference>
<protein>
    <recommendedName>
        <fullName evidence="3">GT2 family glycosyltransferase</fullName>
    </recommendedName>
</protein>
<dbReference type="SUPFAM" id="SSF53448">
    <property type="entry name" value="Nucleotide-diphospho-sugar transferases"/>
    <property type="match status" value="1"/>
</dbReference>
<sequence length="228" mass="26666">MRKKICCVLLEYCGGWRTDLLYRKFKKWNPGYDINVLDNASHESRSTVITHQNEENSGVGGGIIDSLKIARDQGAQYLFLVVNDIVPITRIEMKYFEIILDNHPEIVQLSASITKNSDQGGHYPWMVSNREHKNRAVLHSDILCCALDIDFIESFGGFPMSKSGWGYDWEIAYQAKLLQRKIVISDFFKVKHVNYLTKNNEEIRQEKRRELRRVYNERYGSYKVMFDL</sequence>
<evidence type="ECO:0000313" key="2">
    <source>
        <dbReference type="Proteomes" id="UP000295807"/>
    </source>
</evidence>
<dbReference type="EMBL" id="SMAD01000001">
    <property type="protein sequence ID" value="TCS89817.1"/>
    <property type="molecule type" value="Genomic_DNA"/>
</dbReference>
<reference evidence="1 2" key="1">
    <citation type="submission" date="2019-03" db="EMBL/GenBank/DDBJ databases">
        <title>Genomic Encyclopedia of Type Strains, Phase IV (KMG-IV): sequencing the most valuable type-strain genomes for metagenomic binning, comparative biology and taxonomic classification.</title>
        <authorList>
            <person name="Goeker M."/>
        </authorList>
    </citation>
    <scope>NUCLEOTIDE SEQUENCE [LARGE SCALE GENOMIC DNA]</scope>
    <source>
        <strain evidence="1 2">DSM 21100</strain>
    </source>
</reference>
<evidence type="ECO:0000313" key="1">
    <source>
        <dbReference type="EMBL" id="TCS89817.1"/>
    </source>
</evidence>
<dbReference type="OrthoDB" id="1492683at2"/>
<dbReference type="Proteomes" id="UP000295807">
    <property type="component" value="Unassembled WGS sequence"/>
</dbReference>
<dbReference type="InterPro" id="IPR029044">
    <property type="entry name" value="Nucleotide-diphossugar_trans"/>
</dbReference>
<gene>
    <name evidence="1" type="ORF">EDD80_10114</name>
</gene>
<dbReference type="AlphaFoldDB" id="A0A4R3KVS3"/>
<comment type="caution">
    <text evidence="1">The sequence shown here is derived from an EMBL/GenBank/DDBJ whole genome shotgun (WGS) entry which is preliminary data.</text>
</comment>